<dbReference type="RefSeq" id="WP_187811812.1">
    <property type="nucleotide sequence ID" value="NZ_JACTVJ010000001.1"/>
</dbReference>
<dbReference type="EMBL" id="JACTVJ010000001">
    <property type="protein sequence ID" value="MBC9711331.1"/>
    <property type="molecule type" value="Genomic_DNA"/>
</dbReference>
<dbReference type="Proteomes" id="UP000642284">
    <property type="component" value="Unassembled WGS sequence"/>
</dbReference>
<reference evidence="1 2" key="1">
    <citation type="submission" date="2020-08" db="EMBL/GenBank/DDBJ databases">
        <title>Genemic of Streptomyces polyaspartic.</title>
        <authorList>
            <person name="Liu W."/>
        </authorList>
    </citation>
    <scope>NUCLEOTIDE SEQUENCE [LARGE SCALE GENOMIC DNA]</scope>
    <source>
        <strain evidence="1 2">TRM66268-LWL</strain>
    </source>
</reference>
<proteinExistence type="predicted"/>
<comment type="caution">
    <text evidence="1">The sequence shown here is derived from an EMBL/GenBank/DDBJ whole genome shotgun (WGS) entry which is preliminary data.</text>
</comment>
<protein>
    <submittedName>
        <fullName evidence="1">Uncharacterized protein</fullName>
    </submittedName>
</protein>
<gene>
    <name evidence="1" type="ORF">H9Y04_01945</name>
</gene>
<accession>A0ABR7S787</accession>
<name>A0ABR7S787_9ACTN</name>
<sequence>MSISVGLELDVSGLQPGDETARTAVALTEFFALNDLDRDVVVGQDEGKGEVSAWTEYPVIVTRFGAWSDRIEQGAQEAVSAVVPTARVSLRWRFEDDDEDF</sequence>
<evidence type="ECO:0000313" key="2">
    <source>
        <dbReference type="Proteomes" id="UP000642284"/>
    </source>
</evidence>
<evidence type="ECO:0000313" key="1">
    <source>
        <dbReference type="EMBL" id="MBC9711331.1"/>
    </source>
</evidence>
<keyword evidence="2" id="KW-1185">Reference proteome</keyword>
<organism evidence="1 2">
    <name type="scientific">Streptomyces polyasparticus</name>
    <dbReference type="NCBI Taxonomy" id="2767826"/>
    <lineage>
        <taxon>Bacteria</taxon>
        <taxon>Bacillati</taxon>
        <taxon>Actinomycetota</taxon>
        <taxon>Actinomycetes</taxon>
        <taxon>Kitasatosporales</taxon>
        <taxon>Streptomycetaceae</taxon>
        <taxon>Streptomyces</taxon>
    </lineage>
</organism>